<organism evidence="1 2">
    <name type="scientific">Vibrio quintilis</name>
    <dbReference type="NCBI Taxonomy" id="1117707"/>
    <lineage>
        <taxon>Bacteria</taxon>
        <taxon>Pseudomonadati</taxon>
        <taxon>Pseudomonadota</taxon>
        <taxon>Gammaproteobacteria</taxon>
        <taxon>Vibrionales</taxon>
        <taxon>Vibrionaceae</taxon>
        <taxon>Vibrio</taxon>
    </lineage>
</organism>
<accession>A0A1M7YSW8</accession>
<protein>
    <submittedName>
        <fullName evidence="1">Uncharacterized protein</fullName>
    </submittedName>
</protein>
<reference evidence="2" key="1">
    <citation type="submission" date="2016-12" db="EMBL/GenBank/DDBJ databases">
        <authorList>
            <person name="Rodrigo-Torres L."/>
            <person name="Arahal R.D."/>
            <person name="Lucena T."/>
        </authorList>
    </citation>
    <scope>NUCLEOTIDE SEQUENCE [LARGE SCALE GENOMIC DNA]</scope>
</reference>
<evidence type="ECO:0000313" key="2">
    <source>
        <dbReference type="Proteomes" id="UP000184600"/>
    </source>
</evidence>
<gene>
    <name evidence="1" type="ORF">VQ7734_01454</name>
</gene>
<evidence type="ECO:0000313" key="1">
    <source>
        <dbReference type="EMBL" id="SHO55708.1"/>
    </source>
</evidence>
<keyword evidence="2" id="KW-1185">Reference proteome</keyword>
<sequence length="111" mass="12559">MQFSFNSGLYKATRIAGRSHNFLAIRLSDLKQDTKVTALPVLPNEELRIEAQDVLEQVRSGLLLINEEAGKNYYISEIQYIPSDTHSPDIYQTLAIELLQRIHLGAVFTTP</sequence>
<dbReference type="EMBL" id="FRFG01000016">
    <property type="protein sequence ID" value="SHO55708.1"/>
    <property type="molecule type" value="Genomic_DNA"/>
</dbReference>
<name>A0A1M7YSW8_9VIBR</name>
<dbReference type="AlphaFoldDB" id="A0A1M7YSW8"/>
<proteinExistence type="predicted"/>
<dbReference type="Proteomes" id="UP000184600">
    <property type="component" value="Unassembled WGS sequence"/>
</dbReference>